<dbReference type="Proteomes" id="UP001181046">
    <property type="component" value="Unassembled WGS sequence"/>
</dbReference>
<protein>
    <submittedName>
        <fullName evidence="2">Helix-turn-helix transcriptional regulator</fullName>
    </submittedName>
</protein>
<organism evidence="2 3">
    <name type="scientific">Enterococcus xiangfangensis</name>
    <dbReference type="NCBI Taxonomy" id="1296537"/>
    <lineage>
        <taxon>Bacteria</taxon>
        <taxon>Bacillati</taxon>
        <taxon>Bacillota</taxon>
        <taxon>Bacilli</taxon>
        <taxon>Lactobacillales</taxon>
        <taxon>Enterococcaceae</taxon>
        <taxon>Enterococcus</taxon>
    </lineage>
</organism>
<evidence type="ECO:0000259" key="1">
    <source>
        <dbReference type="PROSITE" id="PS50943"/>
    </source>
</evidence>
<dbReference type="Gene3D" id="1.10.260.40">
    <property type="entry name" value="lambda repressor-like DNA-binding domains"/>
    <property type="match status" value="1"/>
</dbReference>
<evidence type="ECO:0000313" key="3">
    <source>
        <dbReference type="Proteomes" id="UP001181046"/>
    </source>
</evidence>
<proteinExistence type="predicted"/>
<sequence length="70" mass="8213">MYNNLSKILGERLLKVSDIHRATKISKTTLTEIYYQRATNIQLETLQKICDFLQIPLSELIEYVPERKEG</sequence>
<evidence type="ECO:0000313" key="2">
    <source>
        <dbReference type="EMBL" id="MDT2760489.1"/>
    </source>
</evidence>
<dbReference type="PROSITE" id="PS50943">
    <property type="entry name" value="HTH_CROC1"/>
    <property type="match status" value="1"/>
</dbReference>
<gene>
    <name evidence="2" type="ORF">P7H27_12025</name>
</gene>
<dbReference type="InterPro" id="IPR010982">
    <property type="entry name" value="Lambda_DNA-bd_dom_sf"/>
</dbReference>
<dbReference type="Pfam" id="PF13443">
    <property type="entry name" value="HTH_26"/>
    <property type="match status" value="1"/>
</dbReference>
<dbReference type="EMBL" id="JARQAJ010000009">
    <property type="protein sequence ID" value="MDT2760489.1"/>
    <property type="molecule type" value="Genomic_DNA"/>
</dbReference>
<reference evidence="2" key="1">
    <citation type="submission" date="2023-03" db="EMBL/GenBank/DDBJ databases">
        <authorList>
            <person name="Shen W."/>
            <person name="Cai J."/>
        </authorList>
    </citation>
    <scope>NUCLEOTIDE SEQUENCE</scope>
    <source>
        <strain evidence="2">P66-3</strain>
    </source>
</reference>
<accession>A0ABU3FCT7</accession>
<name>A0ABU3FCT7_9ENTE</name>
<dbReference type="RefSeq" id="WP_311830434.1">
    <property type="nucleotide sequence ID" value="NZ_JARQAJ010000009.1"/>
</dbReference>
<dbReference type="SUPFAM" id="SSF47413">
    <property type="entry name" value="lambda repressor-like DNA-binding domains"/>
    <property type="match status" value="1"/>
</dbReference>
<feature type="domain" description="HTH cro/C1-type" evidence="1">
    <location>
        <begin position="39"/>
        <end position="60"/>
    </location>
</feature>
<dbReference type="InterPro" id="IPR001387">
    <property type="entry name" value="Cro/C1-type_HTH"/>
</dbReference>
<comment type="caution">
    <text evidence="2">The sequence shown here is derived from an EMBL/GenBank/DDBJ whole genome shotgun (WGS) entry which is preliminary data.</text>
</comment>
<keyword evidence="3" id="KW-1185">Reference proteome</keyword>